<evidence type="ECO:0000313" key="3">
    <source>
        <dbReference type="Proteomes" id="UP000384372"/>
    </source>
</evidence>
<comment type="caution">
    <text evidence="2">The sequence shown here is derived from an EMBL/GenBank/DDBJ whole genome shotgun (WGS) entry which is preliminary data.</text>
</comment>
<reference evidence="2 3" key="1">
    <citation type="submission" date="2019-09" db="EMBL/GenBank/DDBJ databases">
        <title>Distinct polysaccharide growth profiles of human intestinal Prevotella copri isolates.</title>
        <authorList>
            <person name="Fehlner-Peach H."/>
            <person name="Magnabosco C."/>
            <person name="Raghavan V."/>
            <person name="Scher J.U."/>
            <person name="Tett A."/>
            <person name="Cox L.M."/>
            <person name="Gottsegen C."/>
            <person name="Watters A."/>
            <person name="Wiltshire- Gordon J.D."/>
            <person name="Segata N."/>
            <person name="Bonneau R."/>
            <person name="Littman D.R."/>
        </authorList>
    </citation>
    <scope>NUCLEOTIDE SEQUENCE [LARGE SCALE GENOMIC DNA]</scope>
    <source>
        <strain evidence="3">iAQ1173</strain>
    </source>
</reference>
<dbReference type="EMBL" id="VZAD01000071">
    <property type="protein sequence ID" value="MQP12163.1"/>
    <property type="molecule type" value="Genomic_DNA"/>
</dbReference>
<keyword evidence="1" id="KW-0812">Transmembrane</keyword>
<dbReference type="OrthoDB" id="1080625at2"/>
<organism evidence="2 3">
    <name type="scientific">Segatella copri</name>
    <dbReference type="NCBI Taxonomy" id="165179"/>
    <lineage>
        <taxon>Bacteria</taxon>
        <taxon>Pseudomonadati</taxon>
        <taxon>Bacteroidota</taxon>
        <taxon>Bacteroidia</taxon>
        <taxon>Bacteroidales</taxon>
        <taxon>Prevotellaceae</taxon>
        <taxon>Segatella</taxon>
    </lineage>
</organism>
<evidence type="ECO:0000313" key="2">
    <source>
        <dbReference type="EMBL" id="MQP12163.1"/>
    </source>
</evidence>
<dbReference type="Proteomes" id="UP000384372">
    <property type="component" value="Unassembled WGS sequence"/>
</dbReference>
<feature type="transmembrane region" description="Helical" evidence="1">
    <location>
        <begin position="79"/>
        <end position="96"/>
    </location>
</feature>
<dbReference type="RefSeq" id="WP_158463808.1">
    <property type="nucleotide sequence ID" value="NZ_VZAD01000071.1"/>
</dbReference>
<keyword evidence="3" id="KW-1185">Reference proteome</keyword>
<sequence>MRNKNPYILGIIISAPFILWAILLILPTFDDWTTLSMPNYSLDYQTYIFPLGMTWRPFDAIMGYVNAIDYHLYPTLNHILIFMAHMGSTFVIYKLTEVLEFNKTSRNIATLFFYISPCTMGTILSCDALNQSYSHLWGILSVFLYLTINGKKKYIAWVVCTYMSVLSKDNGLAWAIVPPIMALTFDKIDKKTCRKELVFGFAIALSYCIVRFSLPYTYIKNGSYEEDVVSIHSRIKGLVNWISYTWFAADYISIVNKPNRNLYIGFLTILLSCAFMVKIWWNKTIWHHKQIWLLIAVLFIVASPHLLISMSIMNAYSSLGIAAIIIGYLCHKYQKNKPQLQTLFFLYLTAAIITDVHHWYMAWQTSLPSKSIAEEIVRKTEKPVNKVYCILIRDDMPKFSSFCVPTEEAIGWGISVWAVTAYKWPAEIRDTTLERTPEVQQEARKLAQRIKKKYDCVWIINKENVEVIK</sequence>
<feature type="transmembrane region" description="Helical" evidence="1">
    <location>
        <begin position="291"/>
        <end position="308"/>
    </location>
</feature>
<evidence type="ECO:0008006" key="4">
    <source>
        <dbReference type="Google" id="ProtNLM"/>
    </source>
</evidence>
<feature type="transmembrane region" description="Helical" evidence="1">
    <location>
        <begin position="197"/>
        <end position="218"/>
    </location>
</feature>
<name>A0A6A7WCD9_9BACT</name>
<feature type="transmembrane region" description="Helical" evidence="1">
    <location>
        <begin position="343"/>
        <end position="363"/>
    </location>
</feature>
<feature type="transmembrane region" description="Helical" evidence="1">
    <location>
        <begin position="262"/>
        <end position="279"/>
    </location>
</feature>
<evidence type="ECO:0000256" key="1">
    <source>
        <dbReference type="SAM" id="Phobius"/>
    </source>
</evidence>
<keyword evidence="1" id="KW-1133">Transmembrane helix</keyword>
<dbReference type="AlphaFoldDB" id="A0A6A7WCD9"/>
<feature type="transmembrane region" description="Helical" evidence="1">
    <location>
        <begin position="108"/>
        <end position="125"/>
    </location>
</feature>
<gene>
    <name evidence="2" type="ORF">F7D20_09395</name>
</gene>
<proteinExistence type="predicted"/>
<feature type="transmembrane region" description="Helical" evidence="1">
    <location>
        <begin position="314"/>
        <end position="331"/>
    </location>
</feature>
<feature type="transmembrane region" description="Helical" evidence="1">
    <location>
        <begin position="7"/>
        <end position="29"/>
    </location>
</feature>
<keyword evidence="1" id="KW-0472">Membrane</keyword>
<protein>
    <recommendedName>
        <fullName evidence="4">Glycosyltransferase RgtA/B/C/D-like domain-containing protein</fullName>
    </recommendedName>
</protein>
<accession>A0A6A7WCD9</accession>
<feature type="transmembrane region" description="Helical" evidence="1">
    <location>
        <begin position="131"/>
        <end position="148"/>
    </location>
</feature>